<sequence>MNKRTKLSLAIITIGSFFGVLSSTLMSTALPSIMKTFSITTSMGQWLTNGYILVNALMIPTSAYLLKKFSFKKLYLFFSTIFLLGTIFGALSQQYVFLITGRMIQAIGAGVMMPLVNVSAMNSATRHNQGKIMGIIGLAFNFAPVIGPTMSGFVLSVLSWRYLFILVIPFTAINIILSIIFLTNDHQETKLKFNTKGLILSSLGLLFLLYGLSNIGTTDFLTFNIGGATLIGIVILVLFVLTQRHDESPFINFKIFNYKQYNIAVIINMILMVTMYSNSIIIPILVQNVMHYSALQSGLVVLPGATFTAIMSPISGRLYDRFGVKRLVISGLIIDCIGTGLQSFTTLSTPILIVTLGQTIRQMGLCQVLIPIQTQALASIPNKILPDGVATYNTLRQVAASFGTALLVGIISMSTRANPGNYLASELAGIKIGFVVSLLMIVVCLVMTHWLVSRNAVE</sequence>
<evidence type="ECO:0000256" key="5">
    <source>
        <dbReference type="ARBA" id="ARBA00022989"/>
    </source>
</evidence>
<keyword evidence="5 7" id="KW-1133">Transmembrane helix</keyword>
<feature type="transmembrane region" description="Helical" evidence="7">
    <location>
        <begin position="103"/>
        <end position="120"/>
    </location>
</feature>
<keyword evidence="3" id="KW-1003">Cell membrane</keyword>
<gene>
    <name evidence="9" type="ORF">BTM29_06460</name>
</gene>
<evidence type="ECO:0000313" key="9">
    <source>
        <dbReference type="EMBL" id="APX72222.1"/>
    </source>
</evidence>
<name>A0A1P8Q2W7_9LACO</name>
<evidence type="ECO:0000256" key="3">
    <source>
        <dbReference type="ARBA" id="ARBA00022475"/>
    </source>
</evidence>
<dbReference type="PROSITE" id="PS50850">
    <property type="entry name" value="MFS"/>
    <property type="match status" value="1"/>
</dbReference>
<keyword evidence="6 7" id="KW-0472">Membrane</keyword>
<feature type="transmembrane region" description="Helical" evidence="7">
    <location>
        <begin position="432"/>
        <end position="452"/>
    </location>
</feature>
<reference evidence="10" key="1">
    <citation type="submission" date="2016-12" db="EMBL/GenBank/DDBJ databases">
        <authorList>
            <person name="Jung M.Y."/>
            <person name="Lee S.H."/>
        </authorList>
    </citation>
    <scope>NUCLEOTIDE SEQUENCE [LARGE SCALE GENOMIC DNA]</scope>
    <source>
        <strain evidence="10">WiKim39</strain>
    </source>
</reference>
<organism evidence="9 10">
    <name type="scientific">Companilactobacillus allii</name>
    <dbReference type="NCBI Taxonomy" id="1847728"/>
    <lineage>
        <taxon>Bacteria</taxon>
        <taxon>Bacillati</taxon>
        <taxon>Bacillota</taxon>
        <taxon>Bacilli</taxon>
        <taxon>Lactobacillales</taxon>
        <taxon>Lactobacillaceae</taxon>
        <taxon>Companilactobacillus</taxon>
    </lineage>
</organism>
<dbReference type="GO" id="GO:0022857">
    <property type="term" value="F:transmembrane transporter activity"/>
    <property type="evidence" value="ECO:0007669"/>
    <property type="project" value="InterPro"/>
</dbReference>
<dbReference type="EMBL" id="CP019323">
    <property type="protein sequence ID" value="APX72222.1"/>
    <property type="molecule type" value="Genomic_DNA"/>
</dbReference>
<dbReference type="InterPro" id="IPR011701">
    <property type="entry name" value="MFS"/>
</dbReference>
<comment type="subcellular location">
    <subcellularLocation>
        <location evidence="1">Cell membrane</location>
        <topology evidence="1">Multi-pass membrane protein</topology>
    </subcellularLocation>
</comment>
<evidence type="ECO:0000256" key="6">
    <source>
        <dbReference type="ARBA" id="ARBA00023136"/>
    </source>
</evidence>
<dbReference type="OrthoDB" id="9816041at2"/>
<dbReference type="Gene3D" id="1.20.1720.10">
    <property type="entry name" value="Multidrug resistance protein D"/>
    <property type="match status" value="1"/>
</dbReference>
<dbReference type="InterPro" id="IPR020846">
    <property type="entry name" value="MFS_dom"/>
</dbReference>
<dbReference type="KEGG" id="lalw:BTM29_06460"/>
<feature type="transmembrane region" description="Helical" evidence="7">
    <location>
        <begin position="292"/>
        <end position="315"/>
    </location>
</feature>
<dbReference type="InterPro" id="IPR036259">
    <property type="entry name" value="MFS_trans_sf"/>
</dbReference>
<keyword evidence="10" id="KW-1185">Reference proteome</keyword>
<feature type="transmembrane region" description="Helical" evidence="7">
    <location>
        <begin position="394"/>
        <end position="411"/>
    </location>
</feature>
<feature type="transmembrane region" description="Helical" evidence="7">
    <location>
        <begin position="132"/>
        <end position="156"/>
    </location>
</feature>
<accession>A0A1P8Q2W7</accession>
<dbReference type="Pfam" id="PF07690">
    <property type="entry name" value="MFS_1"/>
    <property type="match status" value="1"/>
</dbReference>
<evidence type="ECO:0000256" key="4">
    <source>
        <dbReference type="ARBA" id="ARBA00022692"/>
    </source>
</evidence>
<keyword evidence="4 7" id="KW-0812">Transmembrane</keyword>
<dbReference type="Proteomes" id="UP000187499">
    <property type="component" value="Chromosome"/>
</dbReference>
<feature type="transmembrane region" description="Helical" evidence="7">
    <location>
        <begin position="195"/>
        <end position="215"/>
    </location>
</feature>
<feature type="transmembrane region" description="Helical" evidence="7">
    <location>
        <begin position="73"/>
        <end position="91"/>
    </location>
</feature>
<feature type="transmembrane region" description="Helical" evidence="7">
    <location>
        <begin position="46"/>
        <end position="66"/>
    </location>
</feature>
<evidence type="ECO:0000259" key="8">
    <source>
        <dbReference type="PROSITE" id="PS50850"/>
    </source>
</evidence>
<feature type="transmembrane region" description="Helical" evidence="7">
    <location>
        <begin position="162"/>
        <end position="183"/>
    </location>
</feature>
<keyword evidence="2" id="KW-0813">Transport</keyword>
<dbReference type="GO" id="GO:0005886">
    <property type="term" value="C:plasma membrane"/>
    <property type="evidence" value="ECO:0007669"/>
    <property type="project" value="UniProtKB-SubCell"/>
</dbReference>
<proteinExistence type="predicted"/>
<evidence type="ECO:0000313" key="10">
    <source>
        <dbReference type="Proteomes" id="UP000187499"/>
    </source>
</evidence>
<dbReference type="PANTHER" id="PTHR42718">
    <property type="entry name" value="MAJOR FACILITATOR SUPERFAMILY MULTIDRUG TRANSPORTER MFSC"/>
    <property type="match status" value="1"/>
</dbReference>
<dbReference type="AlphaFoldDB" id="A0A1P8Q2W7"/>
<evidence type="ECO:0000256" key="1">
    <source>
        <dbReference type="ARBA" id="ARBA00004651"/>
    </source>
</evidence>
<protein>
    <submittedName>
        <fullName evidence="9">MFS transporter</fullName>
    </submittedName>
</protein>
<dbReference type="NCBIfam" id="TIGR00711">
    <property type="entry name" value="efflux_EmrB"/>
    <property type="match status" value="1"/>
</dbReference>
<dbReference type="Gene3D" id="1.20.1250.20">
    <property type="entry name" value="MFS general substrate transporter like domains"/>
    <property type="match status" value="1"/>
</dbReference>
<dbReference type="PANTHER" id="PTHR42718:SF24">
    <property type="entry name" value="MAJOR FACILITATOR SUPERFAMILY (MFS) PROFILE DOMAIN-CONTAINING PROTEIN"/>
    <property type="match status" value="1"/>
</dbReference>
<dbReference type="SUPFAM" id="SSF103473">
    <property type="entry name" value="MFS general substrate transporter"/>
    <property type="match status" value="1"/>
</dbReference>
<evidence type="ECO:0000256" key="7">
    <source>
        <dbReference type="SAM" id="Phobius"/>
    </source>
</evidence>
<feature type="domain" description="Major facilitator superfamily (MFS) profile" evidence="8">
    <location>
        <begin position="8"/>
        <end position="456"/>
    </location>
</feature>
<evidence type="ECO:0000256" key="2">
    <source>
        <dbReference type="ARBA" id="ARBA00022448"/>
    </source>
</evidence>
<feature type="transmembrane region" description="Helical" evidence="7">
    <location>
        <begin position="221"/>
        <end position="242"/>
    </location>
</feature>
<feature type="transmembrane region" description="Helical" evidence="7">
    <location>
        <begin position="263"/>
        <end position="286"/>
    </location>
</feature>
<dbReference type="PRINTS" id="PR01036">
    <property type="entry name" value="TCRTETB"/>
</dbReference>
<dbReference type="InterPro" id="IPR004638">
    <property type="entry name" value="EmrB-like"/>
</dbReference>
<dbReference type="RefSeq" id="WP_076614903.1">
    <property type="nucleotide sequence ID" value="NZ_CP019323.1"/>
</dbReference>